<dbReference type="InterPro" id="IPR000595">
    <property type="entry name" value="cNMP-bd_dom"/>
</dbReference>
<dbReference type="Gene3D" id="1.25.40.10">
    <property type="entry name" value="Tetratricopeptide repeat domain"/>
    <property type="match status" value="1"/>
</dbReference>
<accession>A0A6N7ISJ6</accession>
<dbReference type="PROSITE" id="PS50005">
    <property type="entry name" value="TPR"/>
    <property type="match status" value="1"/>
</dbReference>
<dbReference type="SMART" id="SM00100">
    <property type="entry name" value="cNMP"/>
    <property type="match status" value="1"/>
</dbReference>
<dbReference type="PROSITE" id="PS50042">
    <property type="entry name" value="CNMP_BINDING_3"/>
    <property type="match status" value="1"/>
</dbReference>
<feature type="region of interest" description="Disordered" evidence="2">
    <location>
        <begin position="123"/>
        <end position="147"/>
    </location>
</feature>
<keyword evidence="5" id="KW-1185">Reference proteome</keyword>
<dbReference type="EMBL" id="WHYR01000032">
    <property type="protein sequence ID" value="MQL52911.1"/>
    <property type="molecule type" value="Genomic_DNA"/>
</dbReference>
<dbReference type="SUPFAM" id="SSF51206">
    <property type="entry name" value="cAMP-binding domain-like"/>
    <property type="match status" value="1"/>
</dbReference>
<organism evidence="4 5">
    <name type="scientific">Desulfofundulus thermobenzoicus</name>
    <dbReference type="NCBI Taxonomy" id="29376"/>
    <lineage>
        <taxon>Bacteria</taxon>
        <taxon>Bacillati</taxon>
        <taxon>Bacillota</taxon>
        <taxon>Clostridia</taxon>
        <taxon>Eubacteriales</taxon>
        <taxon>Peptococcaceae</taxon>
        <taxon>Desulfofundulus</taxon>
    </lineage>
</organism>
<dbReference type="InterPro" id="IPR011990">
    <property type="entry name" value="TPR-like_helical_dom_sf"/>
</dbReference>
<dbReference type="Pfam" id="PF09986">
    <property type="entry name" value="DUF2225"/>
    <property type="match status" value="1"/>
</dbReference>
<dbReference type="Pfam" id="PF00027">
    <property type="entry name" value="cNMP_binding"/>
    <property type="match status" value="1"/>
</dbReference>
<evidence type="ECO:0000259" key="3">
    <source>
        <dbReference type="PROSITE" id="PS50042"/>
    </source>
</evidence>
<evidence type="ECO:0000313" key="5">
    <source>
        <dbReference type="Proteomes" id="UP000441717"/>
    </source>
</evidence>
<dbReference type="InterPro" id="IPR014710">
    <property type="entry name" value="RmlC-like_jellyroll"/>
</dbReference>
<sequence>MDVDMNKLAWSGLLKHFKQGETIFLENQAGEEMYIILRGRVEISRGREPSKTTLAVLNSGSFFGEMSLLEGLPRSASAVALDDVILIAINHENFARVIQSEPQLAIRIMRGLSHRIRTLNEQLHTVPDDTRPPAQQPGHSPAGRTTAPAVVNPFSIAEISTTKKVGNGKTVATTVNGRVNNNKVNGINTTGGHTAQAGNTHPYLYDKSLTCPVCSVTFQAREVKGYKLKVVGQDYDFRQHFADFEPLWYSVWVCPRCYYANSRADFSTITERQKHILQEQQAERIREAPRPLEEPGTPGYALQSHLLAIKSLEQMQAEPEKIARMWLHLGWLYTDAREEEKARHARQQALEKFKEYYFASRRPLTTEQDQQLAYLIGELHYQLSSLEEALQFFRRAVVHRGGNPVINERARDRIYELKAAMKK</sequence>
<name>A0A6N7ISJ6_9FIRM</name>
<feature type="repeat" description="TPR" evidence="1">
    <location>
        <begin position="370"/>
        <end position="403"/>
    </location>
</feature>
<dbReference type="SUPFAM" id="SSF48452">
    <property type="entry name" value="TPR-like"/>
    <property type="match status" value="1"/>
</dbReference>
<keyword evidence="1" id="KW-0802">TPR repeat</keyword>
<dbReference type="InterPro" id="IPR019734">
    <property type="entry name" value="TPR_rpt"/>
</dbReference>
<dbReference type="PANTHER" id="PTHR23011:SF28">
    <property type="entry name" value="CYCLIC NUCLEOTIDE-BINDING DOMAIN CONTAINING PROTEIN"/>
    <property type="match status" value="1"/>
</dbReference>
<dbReference type="Proteomes" id="UP000441717">
    <property type="component" value="Unassembled WGS sequence"/>
</dbReference>
<dbReference type="InterPro" id="IPR018488">
    <property type="entry name" value="cNMP-bd_CS"/>
</dbReference>
<gene>
    <name evidence="4" type="ORF">GFC01_11700</name>
</gene>
<evidence type="ECO:0000256" key="1">
    <source>
        <dbReference type="PROSITE-ProRule" id="PRU00339"/>
    </source>
</evidence>
<comment type="caution">
    <text evidence="4">The sequence shown here is derived from an EMBL/GenBank/DDBJ whole genome shotgun (WGS) entry which is preliminary data.</text>
</comment>
<evidence type="ECO:0000256" key="2">
    <source>
        <dbReference type="SAM" id="MobiDB-lite"/>
    </source>
</evidence>
<dbReference type="PANTHER" id="PTHR23011">
    <property type="entry name" value="CYCLIC NUCLEOTIDE-BINDING DOMAIN CONTAINING PROTEIN"/>
    <property type="match status" value="1"/>
</dbReference>
<proteinExistence type="predicted"/>
<dbReference type="RefSeq" id="WP_152947340.1">
    <property type="nucleotide sequence ID" value="NZ_WHYR01000032.1"/>
</dbReference>
<evidence type="ECO:0000313" key="4">
    <source>
        <dbReference type="EMBL" id="MQL52911.1"/>
    </source>
</evidence>
<dbReference type="InterPro" id="IPR018490">
    <property type="entry name" value="cNMP-bd_dom_sf"/>
</dbReference>
<dbReference type="PROSITE" id="PS00889">
    <property type="entry name" value="CNMP_BINDING_2"/>
    <property type="match status" value="1"/>
</dbReference>
<dbReference type="PRINTS" id="PR00103">
    <property type="entry name" value="CAMPKINASE"/>
</dbReference>
<dbReference type="Gene3D" id="2.60.120.10">
    <property type="entry name" value="Jelly Rolls"/>
    <property type="match status" value="1"/>
</dbReference>
<dbReference type="AlphaFoldDB" id="A0A6N7ISJ6"/>
<protein>
    <submittedName>
        <fullName evidence="4">DUF2225 domain-containing protein</fullName>
    </submittedName>
</protein>
<feature type="domain" description="Cyclic nucleotide-binding" evidence="3">
    <location>
        <begin position="15"/>
        <end position="115"/>
    </location>
</feature>
<dbReference type="InterPro" id="IPR018708">
    <property type="entry name" value="DUF2225"/>
</dbReference>
<dbReference type="OrthoDB" id="9780343at2"/>
<reference evidence="4 5" key="1">
    <citation type="submission" date="2019-10" db="EMBL/GenBank/DDBJ databases">
        <title>Comparative genomics of sulfur disproportionating microorganisms.</title>
        <authorList>
            <person name="Ward L.M."/>
            <person name="Bertran E."/>
            <person name="Johnston D."/>
        </authorList>
    </citation>
    <scope>NUCLEOTIDE SEQUENCE [LARGE SCALE GENOMIC DNA]</scope>
    <source>
        <strain evidence="4 5">DSM 14055</strain>
    </source>
</reference>
<dbReference type="CDD" id="cd00038">
    <property type="entry name" value="CAP_ED"/>
    <property type="match status" value="1"/>
</dbReference>